<feature type="region of interest" description="Disordered" evidence="1">
    <location>
        <begin position="604"/>
        <end position="702"/>
    </location>
</feature>
<dbReference type="Pfam" id="PF20231">
    <property type="entry name" value="DUF6589"/>
    <property type="match status" value="1"/>
</dbReference>
<feature type="compositionally biased region" description="Low complexity" evidence="1">
    <location>
        <begin position="607"/>
        <end position="622"/>
    </location>
</feature>
<gene>
    <name evidence="3" type="ORF">BT96DRAFT_982323</name>
</gene>
<feature type="domain" description="DUF6589" evidence="2">
    <location>
        <begin position="120"/>
        <end position="528"/>
    </location>
</feature>
<name>A0A6A4GFH3_9AGAR</name>
<feature type="compositionally biased region" description="Low complexity" evidence="1">
    <location>
        <begin position="632"/>
        <end position="644"/>
    </location>
</feature>
<dbReference type="Proteomes" id="UP000799118">
    <property type="component" value="Unassembled WGS sequence"/>
</dbReference>
<keyword evidence="4" id="KW-1185">Reference proteome</keyword>
<evidence type="ECO:0000259" key="2">
    <source>
        <dbReference type="Pfam" id="PF20231"/>
    </source>
</evidence>
<feature type="region of interest" description="Disordered" evidence="1">
    <location>
        <begin position="393"/>
        <end position="415"/>
    </location>
</feature>
<dbReference type="InterPro" id="IPR046496">
    <property type="entry name" value="DUF6589"/>
</dbReference>
<proteinExistence type="predicted"/>
<reference evidence="3" key="1">
    <citation type="journal article" date="2019" name="Environ. Microbiol.">
        <title>Fungal ecological strategies reflected in gene transcription - a case study of two litter decomposers.</title>
        <authorList>
            <person name="Barbi F."/>
            <person name="Kohler A."/>
            <person name="Barry K."/>
            <person name="Baskaran P."/>
            <person name="Daum C."/>
            <person name="Fauchery L."/>
            <person name="Ihrmark K."/>
            <person name="Kuo A."/>
            <person name="LaButti K."/>
            <person name="Lipzen A."/>
            <person name="Morin E."/>
            <person name="Grigoriev I.V."/>
            <person name="Henrissat B."/>
            <person name="Lindahl B."/>
            <person name="Martin F."/>
        </authorList>
    </citation>
    <scope>NUCLEOTIDE SEQUENCE</scope>
    <source>
        <strain evidence="3">JB14</strain>
    </source>
</reference>
<evidence type="ECO:0000256" key="1">
    <source>
        <dbReference type="SAM" id="MobiDB-lite"/>
    </source>
</evidence>
<organism evidence="3 4">
    <name type="scientific">Gymnopus androsaceus JB14</name>
    <dbReference type="NCBI Taxonomy" id="1447944"/>
    <lineage>
        <taxon>Eukaryota</taxon>
        <taxon>Fungi</taxon>
        <taxon>Dikarya</taxon>
        <taxon>Basidiomycota</taxon>
        <taxon>Agaricomycotina</taxon>
        <taxon>Agaricomycetes</taxon>
        <taxon>Agaricomycetidae</taxon>
        <taxon>Agaricales</taxon>
        <taxon>Marasmiineae</taxon>
        <taxon>Omphalotaceae</taxon>
        <taxon>Gymnopus</taxon>
    </lineage>
</organism>
<accession>A0A6A4GFH3</accession>
<evidence type="ECO:0000313" key="4">
    <source>
        <dbReference type="Proteomes" id="UP000799118"/>
    </source>
</evidence>
<protein>
    <recommendedName>
        <fullName evidence="2">DUF6589 domain-containing protein</fullName>
    </recommendedName>
</protein>
<feature type="compositionally biased region" description="Low complexity" evidence="1">
    <location>
        <begin position="662"/>
        <end position="690"/>
    </location>
</feature>
<evidence type="ECO:0000313" key="3">
    <source>
        <dbReference type="EMBL" id="KAE9384329.1"/>
    </source>
</evidence>
<dbReference type="EMBL" id="ML770168">
    <property type="protein sequence ID" value="KAE9384329.1"/>
    <property type="molecule type" value="Genomic_DNA"/>
</dbReference>
<dbReference type="OrthoDB" id="3033641at2759"/>
<dbReference type="AlphaFoldDB" id="A0A6A4GFH3"/>
<feature type="compositionally biased region" description="Polar residues" evidence="1">
    <location>
        <begin position="393"/>
        <end position="404"/>
    </location>
</feature>
<sequence length="737" mass="82373">MAMHMGIWHIACGSHVNVKRAASHLAMSVHETTARQALATMVDTSLENLRTEVGQGQKRYQVLYQFVLDNIQEFLQVWEGGTGLKNCLICGTACTAIGLDDCADDAFDFVDCLMRILKNERAQLTTLHVVRALFDYCPSLEFMQPEVSNLFCTKYAIHRMREGRRTQVVPLDTNAEHEIKTAGMKRCLNDFFTQAAVSPEYALTLISWVGGDGGSVLAIDHAQKYLAPTYDPNDPESDYKTLQNILPTIGIWHEQSTAQNTIAENHYGPMATNDPSALSRSAACAGFKCPTNFKDYSNYYNLSHSMTAFWETQILDCWRLELGLDHWNKIIPYFHNLSQSNRVPNLEWFLEKAECIVDCYMLLDAFEQALSAEANESVPDPLKFPVRDPYSPPITSHMNNSSAKESAPSAHEEKKEFTGDRVLANSILFKTVYSWWIEASYAIPEGDIGQVWEVMKQLHESSLGDVLFVPLREQQEFEDAIWNNWLVNVTGELGKWIPDDLLQEHYNQWFEDLVKKSGGKFDDDFMRKNSFSASRKSLRLHLISSSVQNPILPIISVLNTNDCLQSLNLFNCGCRKLMEGGLKNLLDKHTLRVEILQEMEDERQAAKVRANANANANSETNPNPNPIPLSPIPTCETCEPITTPLQPSVSASEDSPMHLGDISDTPPSSPTPITIPSSPVPHSSSSSIETSESDTDSNADSIVALDDVDELDLYTEKHLLRLEAGPELTLSIDPASG</sequence>